<accession>A0A248LFC6</accession>
<proteinExistence type="predicted"/>
<gene>
    <name evidence="1" type="ORF">LHGZ1_0348</name>
</gene>
<evidence type="ECO:0000313" key="1">
    <source>
        <dbReference type="EMBL" id="ASJ23179.1"/>
    </source>
</evidence>
<sequence>MTSIQLQKNSAEASICPLDSPPGLASTEDLKSLVCSYAQAPVESAKIEQYVERLEGILERLKAKGFDADDLRSKLITALQDKDKGGFANIACELGAVDHFLTSHPDAFCYQVLSNAPRTGDGKRKSFDFSFEARGITFNVEVKAFAPNRASFNGPPIKSFLPPSITEELYGQGARFSKNCAPAIGRYLKDANSQLTRPGCGISVLLLCCNDLDEQADALTCFIGRHGVCRQTETSGIVPAPAELPNIDAVVICHLGLLQSGVLAPDRFAAALGDDTVSLVDGSNAWDYSRSFPVAFPLQFDRVPSNLQDAFGEVFRSVHAGVLQYMEKNGGDTQAALFSVFNEVMSRNS</sequence>
<dbReference type="Proteomes" id="UP000197424">
    <property type="component" value="Chromosome"/>
</dbReference>
<dbReference type="AlphaFoldDB" id="A0A248LFC6"/>
<protein>
    <submittedName>
        <fullName evidence="1">Uncharacterized protein</fullName>
    </submittedName>
</protein>
<organism evidence="1 2">
    <name type="scientific">Laribacter hongkongensis</name>
    <dbReference type="NCBI Taxonomy" id="168471"/>
    <lineage>
        <taxon>Bacteria</taxon>
        <taxon>Pseudomonadati</taxon>
        <taxon>Pseudomonadota</taxon>
        <taxon>Betaproteobacteria</taxon>
        <taxon>Neisseriales</taxon>
        <taxon>Aquaspirillaceae</taxon>
        <taxon>Laribacter</taxon>
    </lineage>
</organism>
<name>A0A248LFC6_9NEIS</name>
<evidence type="ECO:0000313" key="2">
    <source>
        <dbReference type="Proteomes" id="UP000197424"/>
    </source>
</evidence>
<reference evidence="2" key="1">
    <citation type="submission" date="2017-06" db="EMBL/GenBank/DDBJ databases">
        <title>Whole genome sequence of Laribacter hongkongensis LHGZ1.</title>
        <authorList>
            <person name="Chen D."/>
            <person name="Wu H."/>
            <person name="Chen J."/>
        </authorList>
    </citation>
    <scope>NUCLEOTIDE SEQUENCE [LARGE SCALE GENOMIC DNA]</scope>
    <source>
        <strain evidence="2">LHGZ1</strain>
    </source>
</reference>
<dbReference type="EMBL" id="CP022115">
    <property type="protein sequence ID" value="ASJ23179.1"/>
    <property type="molecule type" value="Genomic_DNA"/>
</dbReference>
<dbReference type="RefSeq" id="WP_088859947.1">
    <property type="nucleotide sequence ID" value="NZ_JAJAXU010000003.1"/>
</dbReference>